<dbReference type="AlphaFoldDB" id="A0A167UIP4"/>
<name>A0A167UIP4_9AGAM</name>
<dbReference type="Pfam" id="PF18758">
    <property type="entry name" value="KDZ"/>
    <property type="match status" value="1"/>
</dbReference>
<sequence length="570" mass="64198">MPTAPTSPTVGFSMRTLEFYRAAHFRCPQFSIQAFVRTMADLQGGQAQYQGYRARQFSIAYDLYLSIQADAHVNRALNREDPDFNIRHVCPPCMYMLKDEPRMTFSMLSAMDGNNSFKHFERRAIPDEDSPAHGDSIETIDSRTIPGNMYLTRATVDKWAMKPGSRDPEEAKKGPCRERWKNMKPEATARAWGCFGKTGIFASFCRHGTNLTLADMYRTGEQGRSKYGIATTERLMDTHGPSQGSGLDIGCALGITLDNSPLGSRARELNHTILVDAFHGHAHNRLCQLSHLTTYVHGLGLDALGVCEQAFSKSNPHAGSTRSMSTFHRKQAISEHFRNTDDYENYQTMSECYVYTMYKKALEILKDTPAALEISNQQLGIAGMDGIMEQWLLEEKAYLHNLEKEPPEETLQMEYYQRLAHLWQWNELLVGVLGVGFHAVDPTNLELRLGILESWTPNSEEYQETARLVAIREYQRALDTLEGLVVARIFELASMNRAGMGYKMCKQIQFSHTKSPSIEGFEEGLMPITDTASPLLQSCQGFLAHLSRGRASTRGLVLEISDPALFLVID</sequence>
<evidence type="ECO:0000313" key="1">
    <source>
        <dbReference type="EMBL" id="KZP03987.1"/>
    </source>
</evidence>
<protein>
    <recommendedName>
        <fullName evidence="3">CxC2-like cysteine cluster KDZ transposase-associated domain-containing protein</fullName>
    </recommendedName>
</protein>
<evidence type="ECO:0000313" key="2">
    <source>
        <dbReference type="Proteomes" id="UP000076532"/>
    </source>
</evidence>
<dbReference type="EMBL" id="KV417973">
    <property type="protein sequence ID" value="KZP03987.1"/>
    <property type="molecule type" value="Genomic_DNA"/>
</dbReference>
<dbReference type="PANTHER" id="PTHR33096:SF1">
    <property type="entry name" value="CXC1-LIKE CYSTEINE CLUSTER ASSOCIATED WITH KDZ TRANSPOSASES DOMAIN-CONTAINING PROTEIN"/>
    <property type="match status" value="1"/>
</dbReference>
<dbReference type="STRING" id="436010.A0A167UIP4"/>
<gene>
    <name evidence="1" type="ORF">FIBSPDRAFT_968521</name>
</gene>
<reference evidence="1 2" key="1">
    <citation type="journal article" date="2016" name="Mol. Biol. Evol.">
        <title>Comparative Genomics of Early-Diverging Mushroom-Forming Fungi Provides Insights into the Origins of Lignocellulose Decay Capabilities.</title>
        <authorList>
            <person name="Nagy L.G."/>
            <person name="Riley R."/>
            <person name="Tritt A."/>
            <person name="Adam C."/>
            <person name="Daum C."/>
            <person name="Floudas D."/>
            <person name="Sun H."/>
            <person name="Yadav J.S."/>
            <person name="Pangilinan J."/>
            <person name="Larsson K.H."/>
            <person name="Matsuura K."/>
            <person name="Barry K."/>
            <person name="Labutti K."/>
            <person name="Kuo R."/>
            <person name="Ohm R.A."/>
            <person name="Bhattacharya S.S."/>
            <person name="Shirouzu T."/>
            <person name="Yoshinaga Y."/>
            <person name="Martin F.M."/>
            <person name="Grigoriev I.V."/>
            <person name="Hibbett D.S."/>
        </authorList>
    </citation>
    <scope>NUCLEOTIDE SEQUENCE [LARGE SCALE GENOMIC DNA]</scope>
    <source>
        <strain evidence="1 2">CBS 109695</strain>
    </source>
</reference>
<dbReference type="PANTHER" id="PTHR33096">
    <property type="entry name" value="CXC2 DOMAIN-CONTAINING PROTEIN"/>
    <property type="match status" value="1"/>
</dbReference>
<proteinExistence type="predicted"/>
<evidence type="ECO:0008006" key="3">
    <source>
        <dbReference type="Google" id="ProtNLM"/>
    </source>
</evidence>
<accession>A0A167UIP4</accession>
<keyword evidence="2" id="KW-1185">Reference proteome</keyword>
<organism evidence="1 2">
    <name type="scientific">Athelia psychrophila</name>
    <dbReference type="NCBI Taxonomy" id="1759441"/>
    <lineage>
        <taxon>Eukaryota</taxon>
        <taxon>Fungi</taxon>
        <taxon>Dikarya</taxon>
        <taxon>Basidiomycota</taxon>
        <taxon>Agaricomycotina</taxon>
        <taxon>Agaricomycetes</taxon>
        <taxon>Agaricomycetidae</taxon>
        <taxon>Atheliales</taxon>
        <taxon>Atheliaceae</taxon>
        <taxon>Athelia</taxon>
    </lineage>
</organism>
<dbReference type="OrthoDB" id="3246730at2759"/>
<dbReference type="InterPro" id="IPR040521">
    <property type="entry name" value="KDZ"/>
</dbReference>
<dbReference type="Proteomes" id="UP000076532">
    <property type="component" value="Unassembled WGS sequence"/>
</dbReference>